<keyword evidence="3" id="KW-1185">Reference proteome</keyword>
<dbReference type="OrthoDB" id="2120038at2759"/>
<dbReference type="InParanoid" id="A0A0C3F2B8"/>
<evidence type="ECO:0000313" key="3">
    <source>
        <dbReference type="Proteomes" id="UP000054166"/>
    </source>
</evidence>
<dbReference type="InterPro" id="IPR034444">
    <property type="entry name" value="Nuo17.8"/>
</dbReference>
<dbReference type="STRING" id="765440.A0A0C3F2B8"/>
<dbReference type="GO" id="GO:0005739">
    <property type="term" value="C:mitochondrion"/>
    <property type="evidence" value="ECO:0007669"/>
    <property type="project" value="InterPro"/>
</dbReference>
<evidence type="ECO:0000256" key="1">
    <source>
        <dbReference type="SAM" id="MobiDB-lite"/>
    </source>
</evidence>
<gene>
    <name evidence="2" type="ORF">PILCRDRAFT_824077</name>
</gene>
<feature type="region of interest" description="Disordered" evidence="1">
    <location>
        <begin position="24"/>
        <end position="49"/>
    </location>
</feature>
<dbReference type="Proteomes" id="UP000054166">
    <property type="component" value="Unassembled WGS sequence"/>
</dbReference>
<name>A0A0C3F2B8_PILCF</name>
<evidence type="ECO:0000313" key="2">
    <source>
        <dbReference type="EMBL" id="KIM78955.1"/>
    </source>
</evidence>
<reference evidence="2 3" key="1">
    <citation type="submission" date="2014-04" db="EMBL/GenBank/DDBJ databases">
        <authorList>
            <consortium name="DOE Joint Genome Institute"/>
            <person name="Kuo A."/>
            <person name="Tarkka M."/>
            <person name="Buscot F."/>
            <person name="Kohler A."/>
            <person name="Nagy L.G."/>
            <person name="Floudas D."/>
            <person name="Copeland A."/>
            <person name="Barry K.W."/>
            <person name="Cichocki N."/>
            <person name="Veneault-Fourrey C."/>
            <person name="LaButti K."/>
            <person name="Lindquist E.A."/>
            <person name="Lipzen A."/>
            <person name="Lundell T."/>
            <person name="Morin E."/>
            <person name="Murat C."/>
            <person name="Sun H."/>
            <person name="Tunlid A."/>
            <person name="Henrissat B."/>
            <person name="Grigoriev I.V."/>
            <person name="Hibbett D.S."/>
            <person name="Martin F."/>
            <person name="Nordberg H.P."/>
            <person name="Cantor M.N."/>
            <person name="Hua S.X."/>
        </authorList>
    </citation>
    <scope>NUCLEOTIDE SEQUENCE [LARGE SCALE GENOMIC DNA]</scope>
    <source>
        <strain evidence="2 3">F 1598</strain>
    </source>
</reference>
<sequence length="164" mass="18671">MALVRAALHARPRPANTTVFLQRRSASSTISHSQEEHHDEHHDSEGTEYPKEGGFLTPFWRNTFFFSVFVTGFYKFAPAPGDDTFLTQYLAQFNTPKEAWARINEKHVLDVTAASEQLLLQASAQRPKVHRYRYPQRFDFVSPHRVPVGSEIDMSGVVAKGSHE</sequence>
<accession>A0A0C3F2B8</accession>
<dbReference type="AlphaFoldDB" id="A0A0C3F2B8"/>
<feature type="compositionally biased region" description="Basic and acidic residues" evidence="1">
    <location>
        <begin position="33"/>
        <end position="49"/>
    </location>
</feature>
<dbReference type="PANTHER" id="PTHR42100:SF1">
    <property type="entry name" value="OXIDOREDUCTASE 178 KDA SUBUNIT, PUTATIVE (AFU_ORTHOLOGUE AFUA_8G04320)-RELATED"/>
    <property type="match status" value="1"/>
</dbReference>
<dbReference type="EMBL" id="KN833013">
    <property type="protein sequence ID" value="KIM78955.1"/>
    <property type="molecule type" value="Genomic_DNA"/>
</dbReference>
<proteinExistence type="predicted"/>
<dbReference type="HOGENOM" id="CLU_122036_1_0_1"/>
<dbReference type="PANTHER" id="PTHR42100">
    <property type="entry name" value="OXIDOREDUCTASE 178 KDA SUBUNIT, PUTATIVE (AFU_ORTHOLOGUE AFUA_8G04320)-RELATED"/>
    <property type="match status" value="1"/>
</dbReference>
<organism evidence="2 3">
    <name type="scientific">Piloderma croceum (strain F 1598)</name>
    <dbReference type="NCBI Taxonomy" id="765440"/>
    <lineage>
        <taxon>Eukaryota</taxon>
        <taxon>Fungi</taxon>
        <taxon>Dikarya</taxon>
        <taxon>Basidiomycota</taxon>
        <taxon>Agaricomycotina</taxon>
        <taxon>Agaricomycetes</taxon>
        <taxon>Agaricomycetidae</taxon>
        <taxon>Atheliales</taxon>
        <taxon>Atheliaceae</taxon>
        <taxon>Piloderma</taxon>
    </lineage>
</organism>
<reference evidence="3" key="2">
    <citation type="submission" date="2015-01" db="EMBL/GenBank/DDBJ databases">
        <title>Evolutionary Origins and Diversification of the Mycorrhizal Mutualists.</title>
        <authorList>
            <consortium name="DOE Joint Genome Institute"/>
            <consortium name="Mycorrhizal Genomics Consortium"/>
            <person name="Kohler A."/>
            <person name="Kuo A."/>
            <person name="Nagy L.G."/>
            <person name="Floudas D."/>
            <person name="Copeland A."/>
            <person name="Barry K.W."/>
            <person name="Cichocki N."/>
            <person name="Veneault-Fourrey C."/>
            <person name="LaButti K."/>
            <person name="Lindquist E.A."/>
            <person name="Lipzen A."/>
            <person name="Lundell T."/>
            <person name="Morin E."/>
            <person name="Murat C."/>
            <person name="Riley R."/>
            <person name="Ohm R."/>
            <person name="Sun H."/>
            <person name="Tunlid A."/>
            <person name="Henrissat B."/>
            <person name="Grigoriev I.V."/>
            <person name="Hibbett D.S."/>
            <person name="Martin F."/>
        </authorList>
    </citation>
    <scope>NUCLEOTIDE SEQUENCE [LARGE SCALE GENOMIC DNA]</scope>
    <source>
        <strain evidence="3">F 1598</strain>
    </source>
</reference>
<protein>
    <submittedName>
        <fullName evidence="2">Uncharacterized protein</fullName>
    </submittedName>
</protein>